<comment type="caution">
    <text evidence="1">The sequence shown here is derived from an EMBL/GenBank/DDBJ whole genome shotgun (WGS) entry which is preliminary data.</text>
</comment>
<evidence type="ECO:0000313" key="1">
    <source>
        <dbReference type="EMBL" id="KAK1661445.1"/>
    </source>
</evidence>
<gene>
    <name evidence="1" type="ORF">QYE76_049604</name>
</gene>
<organism evidence="1 2">
    <name type="scientific">Lolium multiflorum</name>
    <name type="common">Italian ryegrass</name>
    <name type="synonym">Lolium perenne subsp. multiflorum</name>
    <dbReference type="NCBI Taxonomy" id="4521"/>
    <lineage>
        <taxon>Eukaryota</taxon>
        <taxon>Viridiplantae</taxon>
        <taxon>Streptophyta</taxon>
        <taxon>Embryophyta</taxon>
        <taxon>Tracheophyta</taxon>
        <taxon>Spermatophyta</taxon>
        <taxon>Magnoliopsida</taxon>
        <taxon>Liliopsida</taxon>
        <taxon>Poales</taxon>
        <taxon>Poaceae</taxon>
        <taxon>BOP clade</taxon>
        <taxon>Pooideae</taxon>
        <taxon>Poodae</taxon>
        <taxon>Poeae</taxon>
        <taxon>Poeae Chloroplast Group 2 (Poeae type)</taxon>
        <taxon>Loliodinae</taxon>
        <taxon>Loliinae</taxon>
        <taxon>Lolium</taxon>
    </lineage>
</organism>
<proteinExistence type="predicted"/>
<evidence type="ECO:0000313" key="2">
    <source>
        <dbReference type="Proteomes" id="UP001231189"/>
    </source>
</evidence>
<dbReference type="Proteomes" id="UP001231189">
    <property type="component" value="Unassembled WGS sequence"/>
</dbReference>
<reference evidence="1" key="1">
    <citation type="submission" date="2023-07" db="EMBL/GenBank/DDBJ databases">
        <title>A chromosome-level genome assembly of Lolium multiflorum.</title>
        <authorList>
            <person name="Chen Y."/>
            <person name="Copetti D."/>
            <person name="Kolliker R."/>
            <person name="Studer B."/>
        </authorList>
    </citation>
    <scope>NUCLEOTIDE SEQUENCE</scope>
    <source>
        <strain evidence="1">02402/16</strain>
        <tissue evidence="1">Leaf</tissue>
    </source>
</reference>
<name>A0AAD8SP78_LOLMU</name>
<dbReference type="AlphaFoldDB" id="A0AAD8SP78"/>
<dbReference type="Gene3D" id="3.40.250.10">
    <property type="entry name" value="Rhodanese-like domain"/>
    <property type="match status" value="1"/>
</dbReference>
<dbReference type="EMBL" id="JAUUTY010000003">
    <property type="protein sequence ID" value="KAK1661445.1"/>
    <property type="molecule type" value="Genomic_DNA"/>
</dbReference>
<accession>A0AAD8SP78</accession>
<keyword evidence="2" id="KW-1185">Reference proteome</keyword>
<protein>
    <submittedName>
        <fullName evidence="1">Uncharacterized protein</fullName>
    </submittedName>
</protein>
<sequence>MMQSVPSLNLLPEYKSLIDKGQPHLMLDVWPAHNFQIVSLSGSLNILLSILEEKLPMLETSLTKTTDSSAATLDKQPYFWKNYACCSPREEVHEIVVRSFFTLPLEDDHYAPFWPCASAKKQDCATGGPEGEEGLNGRPCASAPIRCAPSLLDRYAATPPKPGCRRVPAAKLLTGGRGRAVGDALQRGGKAIGEM</sequence>
<dbReference type="InterPro" id="IPR036873">
    <property type="entry name" value="Rhodanese-like_dom_sf"/>
</dbReference>